<protein>
    <submittedName>
        <fullName evidence="2">Uncharacterized protein</fullName>
    </submittedName>
</protein>
<feature type="transmembrane region" description="Helical" evidence="1">
    <location>
        <begin position="48"/>
        <end position="71"/>
    </location>
</feature>
<evidence type="ECO:0000313" key="2">
    <source>
        <dbReference type="EMBL" id="MFC7289928.1"/>
    </source>
</evidence>
<organism evidence="2 3">
    <name type="scientific">Herminiimonas glaciei</name>
    <dbReference type="NCBI Taxonomy" id="523788"/>
    <lineage>
        <taxon>Bacteria</taxon>
        <taxon>Pseudomonadati</taxon>
        <taxon>Pseudomonadota</taxon>
        <taxon>Betaproteobacteria</taxon>
        <taxon>Burkholderiales</taxon>
        <taxon>Oxalobacteraceae</taxon>
        <taxon>Herminiimonas</taxon>
    </lineage>
</organism>
<evidence type="ECO:0000313" key="3">
    <source>
        <dbReference type="Proteomes" id="UP001596542"/>
    </source>
</evidence>
<keyword evidence="3" id="KW-1185">Reference proteome</keyword>
<keyword evidence="1" id="KW-0472">Membrane</keyword>
<comment type="caution">
    <text evidence="2">The sequence shown here is derived from an EMBL/GenBank/DDBJ whole genome shotgun (WGS) entry which is preliminary data.</text>
</comment>
<sequence length="72" mass="7251">MTFTPGRDSTFGSTFADLLAGLTSDFLFVTGAFDCTDTGFAATLGESFAAGVFAAALLGELVTLVLAATAFA</sequence>
<accession>A0ABW2IFN5</accession>
<dbReference type="EMBL" id="JBHTBU010000003">
    <property type="protein sequence ID" value="MFC7289928.1"/>
    <property type="molecule type" value="Genomic_DNA"/>
</dbReference>
<reference evidence="3" key="1">
    <citation type="journal article" date="2019" name="Int. J. Syst. Evol. Microbiol.">
        <title>The Global Catalogue of Microorganisms (GCM) 10K type strain sequencing project: providing services to taxonomists for standard genome sequencing and annotation.</title>
        <authorList>
            <consortium name="The Broad Institute Genomics Platform"/>
            <consortium name="The Broad Institute Genome Sequencing Center for Infectious Disease"/>
            <person name="Wu L."/>
            <person name="Ma J."/>
        </authorList>
    </citation>
    <scope>NUCLEOTIDE SEQUENCE [LARGE SCALE GENOMIC DNA]</scope>
    <source>
        <strain evidence="3">KACC 12508</strain>
    </source>
</reference>
<keyword evidence="1" id="KW-1133">Transmembrane helix</keyword>
<name>A0ABW2IFN5_9BURK</name>
<gene>
    <name evidence="2" type="ORF">ACFQPC_17900</name>
</gene>
<proteinExistence type="predicted"/>
<keyword evidence="1" id="KW-0812">Transmembrane</keyword>
<dbReference type="RefSeq" id="WP_382273181.1">
    <property type="nucleotide sequence ID" value="NZ_JBHTBU010000003.1"/>
</dbReference>
<evidence type="ECO:0000256" key="1">
    <source>
        <dbReference type="SAM" id="Phobius"/>
    </source>
</evidence>
<dbReference type="Proteomes" id="UP001596542">
    <property type="component" value="Unassembled WGS sequence"/>
</dbReference>